<dbReference type="EMBL" id="CAJVPS010000880">
    <property type="protein sequence ID" value="CAG8513326.1"/>
    <property type="molecule type" value="Genomic_DNA"/>
</dbReference>
<proteinExistence type="predicted"/>
<sequence>MNLWRHPFVENLRQYQCRGIESPQIVSHRGLLFLRLLDNVRPSS</sequence>
<name>A0A9N9A077_9GLOM</name>
<reference evidence="1" key="1">
    <citation type="submission" date="2021-06" db="EMBL/GenBank/DDBJ databases">
        <authorList>
            <person name="Kallberg Y."/>
            <person name="Tangrot J."/>
            <person name="Rosling A."/>
        </authorList>
    </citation>
    <scope>NUCLEOTIDE SEQUENCE</scope>
    <source>
        <strain evidence="1">FL130A</strain>
    </source>
</reference>
<evidence type="ECO:0000313" key="1">
    <source>
        <dbReference type="EMBL" id="CAG8513326.1"/>
    </source>
</evidence>
<organism evidence="1 2">
    <name type="scientific">Ambispora leptoticha</name>
    <dbReference type="NCBI Taxonomy" id="144679"/>
    <lineage>
        <taxon>Eukaryota</taxon>
        <taxon>Fungi</taxon>
        <taxon>Fungi incertae sedis</taxon>
        <taxon>Mucoromycota</taxon>
        <taxon>Glomeromycotina</taxon>
        <taxon>Glomeromycetes</taxon>
        <taxon>Archaeosporales</taxon>
        <taxon>Ambisporaceae</taxon>
        <taxon>Ambispora</taxon>
    </lineage>
</organism>
<evidence type="ECO:0000313" key="2">
    <source>
        <dbReference type="Proteomes" id="UP000789508"/>
    </source>
</evidence>
<protein>
    <submittedName>
        <fullName evidence="1">1347_t:CDS:1</fullName>
    </submittedName>
</protein>
<comment type="caution">
    <text evidence="1">The sequence shown here is derived from an EMBL/GenBank/DDBJ whole genome shotgun (WGS) entry which is preliminary data.</text>
</comment>
<dbReference type="Proteomes" id="UP000789508">
    <property type="component" value="Unassembled WGS sequence"/>
</dbReference>
<keyword evidence="2" id="KW-1185">Reference proteome</keyword>
<gene>
    <name evidence="1" type="ORF">ALEPTO_LOCUS4087</name>
</gene>
<dbReference type="AlphaFoldDB" id="A0A9N9A077"/>
<accession>A0A9N9A077</accession>